<feature type="transmembrane region" description="Helical" evidence="20">
    <location>
        <begin position="127"/>
        <end position="151"/>
    </location>
</feature>
<dbReference type="GO" id="GO:0005307">
    <property type="term" value="F:choline:sodium symporter activity"/>
    <property type="evidence" value="ECO:0007669"/>
    <property type="project" value="TreeGrafter"/>
</dbReference>
<evidence type="ECO:0000256" key="16">
    <source>
        <dbReference type="ARBA" id="ARBA00067128"/>
    </source>
</evidence>
<feature type="transmembrane region" description="Helical" evidence="20">
    <location>
        <begin position="6"/>
        <end position="25"/>
    </location>
</feature>
<feature type="transmembrane region" description="Helical" evidence="20">
    <location>
        <begin position="277"/>
        <end position="300"/>
    </location>
</feature>
<dbReference type="STRING" id="7897.ENSLACP00000002252"/>
<keyword evidence="2" id="KW-0813">Transport</keyword>
<evidence type="ECO:0000256" key="9">
    <source>
        <dbReference type="ARBA" id="ARBA00023136"/>
    </source>
</evidence>
<accession>H2ZXY1</accession>
<comment type="function">
    <text evidence="14">High-affinity Na(+)-coupled choline transmembrane symporter. Functions as an electrogenic, voltage-dependent transporter with variable charge/choline stoichiometry. Choline uptake and choline-induced current is also Cl(-)-dependent where Cl(-) is likely a regulatory ion rather than cotransported ion. Plays a critical role in acetylcholine (ACh) synthesis by taking up the substrate choline from the synaptic cleft into the presynaptic nerve terminals after neurotransmitter release. SLC5A7/CHT1-mediated choline high-affinity transport in cholinergic neurons is the rate-limiting step for production of ACh, thereby facilitating communication by subsequent action potentials. Localized predominantly in presynaptic terminal intracellular organelles, and translocated to the plasma membrane in active form in response to neuronal activity.</text>
</comment>
<evidence type="ECO:0000256" key="10">
    <source>
        <dbReference type="ARBA" id="ARBA00023180"/>
    </source>
</evidence>
<evidence type="ECO:0000256" key="7">
    <source>
        <dbReference type="ARBA" id="ARBA00023053"/>
    </source>
</evidence>
<evidence type="ECO:0000256" key="3">
    <source>
        <dbReference type="ARBA" id="ARBA00022692"/>
    </source>
</evidence>
<dbReference type="Proteomes" id="UP000008672">
    <property type="component" value="Unassembled WGS sequence"/>
</dbReference>
<reference evidence="21" key="3">
    <citation type="submission" date="2025-09" db="UniProtKB">
        <authorList>
            <consortium name="Ensembl"/>
        </authorList>
    </citation>
    <scope>IDENTIFICATION</scope>
</reference>
<feature type="transmembrane region" description="Helical" evidence="20">
    <location>
        <begin position="191"/>
        <end position="209"/>
    </location>
</feature>
<dbReference type="AlphaFoldDB" id="H2ZXY1"/>
<organism evidence="21 22">
    <name type="scientific">Latimeria chalumnae</name>
    <name type="common">Coelacanth</name>
    <dbReference type="NCBI Taxonomy" id="7897"/>
    <lineage>
        <taxon>Eukaryota</taxon>
        <taxon>Metazoa</taxon>
        <taxon>Chordata</taxon>
        <taxon>Craniata</taxon>
        <taxon>Vertebrata</taxon>
        <taxon>Euteleostomi</taxon>
        <taxon>Coelacanthiformes</taxon>
        <taxon>Coelacanthidae</taxon>
        <taxon>Latimeria</taxon>
    </lineage>
</organism>
<evidence type="ECO:0000256" key="20">
    <source>
        <dbReference type="SAM" id="Phobius"/>
    </source>
</evidence>
<feature type="transmembrane region" description="Helical" evidence="20">
    <location>
        <begin position="434"/>
        <end position="451"/>
    </location>
</feature>
<feature type="transmembrane region" description="Helical" evidence="20">
    <location>
        <begin position="85"/>
        <end position="106"/>
    </location>
</feature>
<evidence type="ECO:0000256" key="18">
    <source>
        <dbReference type="ARBA" id="ARBA00083424"/>
    </source>
</evidence>
<keyword evidence="22" id="KW-1185">Reference proteome</keyword>
<keyword evidence="6 20" id="KW-1133">Transmembrane helix</keyword>
<dbReference type="FunFam" id="1.20.1730.10:FF:000008">
    <property type="entry name" value="High affinity choline transporter 1"/>
    <property type="match status" value="1"/>
</dbReference>
<comment type="subunit">
    <text evidence="15">Homooligomerizes at cell surface. Interacts with SEC14L1; may regulate SLC5A7.</text>
</comment>
<evidence type="ECO:0000256" key="17">
    <source>
        <dbReference type="ARBA" id="ARBA00078602"/>
    </source>
</evidence>
<keyword evidence="7" id="KW-0915">Sodium</keyword>
<keyword evidence="11" id="KW-0739">Sodium transport</keyword>
<evidence type="ECO:0000256" key="14">
    <source>
        <dbReference type="ARBA" id="ARBA00056873"/>
    </source>
</evidence>
<dbReference type="GeneID" id="102345919"/>
<keyword evidence="9 20" id="KW-0472">Membrane</keyword>
<dbReference type="PANTHER" id="PTHR45897">
    <property type="entry name" value="HIGH-AFFINITY CHOLINE TRANSPORTER 1"/>
    <property type="match status" value="1"/>
</dbReference>
<evidence type="ECO:0000256" key="19">
    <source>
        <dbReference type="RuleBase" id="RU362091"/>
    </source>
</evidence>
<evidence type="ECO:0000256" key="12">
    <source>
        <dbReference type="ARBA" id="ARBA00034107"/>
    </source>
</evidence>
<dbReference type="OrthoDB" id="546820at2759"/>
<dbReference type="InParanoid" id="H2ZXY1"/>
<evidence type="ECO:0000256" key="13">
    <source>
        <dbReference type="ARBA" id="ARBA00052778"/>
    </source>
</evidence>
<evidence type="ECO:0000256" key="4">
    <source>
        <dbReference type="ARBA" id="ARBA00022847"/>
    </source>
</evidence>
<dbReference type="HOGENOM" id="CLU_018808_10_0_1"/>
<evidence type="ECO:0000313" key="21">
    <source>
        <dbReference type="Ensembl" id="ENSLACP00000002252.2"/>
    </source>
</evidence>
<evidence type="ECO:0000256" key="8">
    <source>
        <dbReference type="ARBA" id="ARBA00023065"/>
    </source>
</evidence>
<dbReference type="RefSeq" id="XP_006013306.1">
    <property type="nucleotide sequence ID" value="XM_006013244.3"/>
</dbReference>
<dbReference type="PANTHER" id="PTHR45897:SF5">
    <property type="entry name" value="HIGH AFFINITY CHOLINE TRANSPORTER 1"/>
    <property type="match status" value="1"/>
</dbReference>
<dbReference type="PROSITE" id="PS50283">
    <property type="entry name" value="NA_SOLUT_SYMP_3"/>
    <property type="match status" value="1"/>
</dbReference>
<comment type="similarity">
    <text evidence="1 19">Belongs to the sodium:solute symporter (SSF) (TC 2.A.21) family.</text>
</comment>
<evidence type="ECO:0000256" key="2">
    <source>
        <dbReference type="ARBA" id="ARBA00022448"/>
    </source>
</evidence>
<dbReference type="eggNOG" id="KOG3761">
    <property type="taxonomic scope" value="Eukaryota"/>
</dbReference>
<evidence type="ECO:0000256" key="1">
    <source>
        <dbReference type="ARBA" id="ARBA00006434"/>
    </source>
</evidence>
<gene>
    <name evidence="21" type="primary">LOC102345919</name>
</gene>
<dbReference type="OMA" id="TVMDPLQ"/>
<keyword evidence="5" id="KW-0530">Neurotransmitter biosynthesis</keyword>
<dbReference type="CDD" id="cd11474">
    <property type="entry name" value="SLC5sbd_CHT"/>
    <property type="match status" value="1"/>
</dbReference>
<dbReference type="EMBL" id="AFYH01254415">
    <property type="status" value="NOT_ANNOTATED_CDS"/>
    <property type="molecule type" value="Genomic_DNA"/>
</dbReference>
<dbReference type="GO" id="GO:0042734">
    <property type="term" value="C:presynaptic membrane"/>
    <property type="evidence" value="ECO:0007669"/>
    <property type="project" value="UniProtKB-SubCell"/>
</dbReference>
<dbReference type="EMBL" id="AFYH01254418">
    <property type="status" value="NOT_ANNOTATED_CDS"/>
    <property type="molecule type" value="Genomic_DNA"/>
</dbReference>
<proteinExistence type="inferred from homology"/>
<feature type="transmembrane region" description="Helical" evidence="20">
    <location>
        <begin position="320"/>
        <end position="346"/>
    </location>
</feature>
<feature type="transmembrane region" description="Helical" evidence="20">
    <location>
        <begin position="379"/>
        <end position="400"/>
    </location>
</feature>
<evidence type="ECO:0000256" key="15">
    <source>
        <dbReference type="ARBA" id="ARBA00065855"/>
    </source>
</evidence>
<dbReference type="Pfam" id="PF00474">
    <property type="entry name" value="SSF"/>
    <property type="match status" value="1"/>
</dbReference>
<reference evidence="22" key="1">
    <citation type="submission" date="2011-08" db="EMBL/GenBank/DDBJ databases">
        <title>The draft genome of Latimeria chalumnae.</title>
        <authorList>
            <person name="Di Palma F."/>
            <person name="Alfoldi J."/>
            <person name="Johnson J."/>
            <person name="Berlin A."/>
            <person name="Gnerre S."/>
            <person name="Jaffe D."/>
            <person name="MacCallum I."/>
            <person name="Young S."/>
            <person name="Walker B.J."/>
            <person name="Lander E."/>
            <person name="Lindblad-Toh K."/>
        </authorList>
    </citation>
    <scope>NUCLEOTIDE SEQUENCE [LARGE SCALE GENOMIC DNA]</scope>
    <source>
        <strain evidence="22">Wild caught</strain>
    </source>
</reference>
<evidence type="ECO:0000256" key="5">
    <source>
        <dbReference type="ARBA" id="ARBA00022979"/>
    </source>
</evidence>
<evidence type="ECO:0000256" key="6">
    <source>
        <dbReference type="ARBA" id="ARBA00022989"/>
    </source>
</evidence>
<dbReference type="EMBL" id="AFYH01254417">
    <property type="status" value="NOT_ANNOTATED_CDS"/>
    <property type="molecule type" value="Genomic_DNA"/>
</dbReference>
<keyword evidence="10" id="KW-0325">Glycoprotein</keyword>
<dbReference type="GO" id="GO:0008292">
    <property type="term" value="P:acetylcholine biosynthetic process"/>
    <property type="evidence" value="ECO:0007669"/>
    <property type="project" value="TreeGrafter"/>
</dbReference>
<dbReference type="InterPro" id="IPR038377">
    <property type="entry name" value="Na/Glc_symporter_sf"/>
</dbReference>
<keyword evidence="3 20" id="KW-0812">Transmembrane</keyword>
<feature type="transmembrane region" description="Helical" evidence="20">
    <location>
        <begin position="157"/>
        <end position="179"/>
    </location>
</feature>
<comment type="subcellular location">
    <subcellularLocation>
        <location evidence="12">Presynaptic cell membrane</location>
        <topology evidence="12">Multi-pass membrane protein</topology>
    </subcellularLocation>
</comment>
<dbReference type="EMBL" id="AFYH01254412">
    <property type="status" value="NOT_ANNOTATED_CDS"/>
    <property type="molecule type" value="Genomic_DNA"/>
</dbReference>
<protein>
    <recommendedName>
        <fullName evidence="16">High affinity choline transporter 1</fullName>
    </recommendedName>
    <alternativeName>
        <fullName evidence="18">Hemicholinium-3-sensitive choline transporter</fullName>
    </alternativeName>
    <alternativeName>
        <fullName evidence="17">Solute carrier family 5 member 7</fullName>
    </alternativeName>
</protein>
<dbReference type="Gene3D" id="1.20.1730.10">
    <property type="entry name" value="Sodium/glucose cotransporter"/>
    <property type="match status" value="1"/>
</dbReference>
<reference evidence="21" key="2">
    <citation type="submission" date="2025-08" db="UniProtKB">
        <authorList>
            <consortium name="Ensembl"/>
        </authorList>
    </citation>
    <scope>IDENTIFICATION</scope>
</reference>
<name>H2ZXY1_LATCH</name>
<keyword evidence="4" id="KW-0769">Symport</keyword>
<feature type="transmembrane region" description="Helical" evidence="20">
    <location>
        <begin position="483"/>
        <end position="503"/>
    </location>
</feature>
<dbReference type="KEGG" id="lcm:102345919"/>
<keyword evidence="8" id="KW-0406">Ion transport</keyword>
<sequence>MALNIPGLIAIIVFYLIILATGVWASRKSKKEEQKCLADKSEVAMVGGRNMGFLVGLFTTTATWVGGSYVNGISEMVYSPSRGLAWAQAPIGYAISLILGGIFFVTPMRSKNYVTMIDPFQIKYGKTMGGLMVIPAVVSDIFWSAAILGTLGVTMTVILGISSFLSIILSASIAIIYTLFGGLYSVAYTDVIQLIFIVVSLWICIPFALKNPATTNIAYTAVNEVYQSPWIGKIEVKYLGRWIDDLLLLVLGGIPWQEYFQRVLAASSIKQAKLLSILSGICCFFMAIPSVIIGAAAVSTDWNQTSYGLPAPTNRSESSMILPIVLQYLCPIYVSIIGIGAISAAVMSSVDSAFLSGSSMFARNVYKNLLRKKASETEIIWVMRIMVISMGIVSSALAFYSDSIYGMWFLCGELVYAIIFPQLICVLFFPKANTYGSIVGFLCGFILRVLGGEPFLKIPPVIRYPGCTFKNGTHIQLFPFKTFTMLFALITIVAVSYLARYLFQSKVLPEHWDFCNIIPKPCDLSITTTPSVKPEDILFLTGEHVEMNQNKDTDASSAGKSEAEAK</sequence>
<dbReference type="EMBL" id="AFYH01254416">
    <property type="status" value="NOT_ANNOTATED_CDS"/>
    <property type="molecule type" value="Genomic_DNA"/>
</dbReference>
<evidence type="ECO:0000256" key="11">
    <source>
        <dbReference type="ARBA" id="ARBA00023201"/>
    </source>
</evidence>
<comment type="catalytic activity">
    <reaction evidence="13">
        <text>choline(out) + n Na(+)(out) = choline(in) + n Na(+)(in)</text>
        <dbReference type="Rhea" id="RHEA:76443"/>
        <dbReference type="ChEBI" id="CHEBI:15354"/>
        <dbReference type="ChEBI" id="CHEBI:29101"/>
    </reaction>
</comment>
<dbReference type="InterPro" id="IPR052244">
    <property type="entry name" value="Choline_transporter"/>
</dbReference>
<dbReference type="GeneTree" id="ENSGT00940000166029"/>
<feature type="transmembrane region" description="Helical" evidence="20">
    <location>
        <begin position="46"/>
        <end position="65"/>
    </location>
</feature>
<dbReference type="EMBL" id="AFYH01254419">
    <property type="status" value="NOT_ANNOTATED_CDS"/>
    <property type="molecule type" value="Genomic_DNA"/>
</dbReference>
<dbReference type="EMBL" id="AFYH01254414">
    <property type="status" value="NOT_ANNOTATED_CDS"/>
    <property type="molecule type" value="Genomic_DNA"/>
</dbReference>
<feature type="transmembrane region" description="Helical" evidence="20">
    <location>
        <begin position="406"/>
        <end position="429"/>
    </location>
</feature>
<dbReference type="Ensembl" id="ENSLACT00000002270.2">
    <property type="protein sequence ID" value="ENSLACP00000002252.2"/>
    <property type="gene ID" value="ENSLACG00000002010.2"/>
</dbReference>
<dbReference type="EMBL" id="AFYH01254413">
    <property type="status" value="NOT_ANNOTATED_CDS"/>
    <property type="molecule type" value="Genomic_DNA"/>
</dbReference>
<dbReference type="InterPro" id="IPR001734">
    <property type="entry name" value="Na/solute_symporter"/>
</dbReference>
<evidence type="ECO:0000313" key="22">
    <source>
        <dbReference type="Proteomes" id="UP000008672"/>
    </source>
</evidence>